<reference evidence="3" key="1">
    <citation type="submission" date="2019-11" db="EMBL/GenBank/DDBJ databases">
        <authorList>
            <person name="Feng L."/>
        </authorList>
    </citation>
    <scope>NUCLEOTIDE SEQUENCE</scope>
    <source>
        <strain evidence="3">AcaccaeLFYP115</strain>
    </source>
</reference>
<dbReference type="SUPFAM" id="SSF103481">
    <property type="entry name" value="Multidrug resistance efflux transporter EmrE"/>
    <property type="match status" value="2"/>
</dbReference>
<dbReference type="InterPro" id="IPR037185">
    <property type="entry name" value="EmrE-like"/>
</dbReference>
<feature type="domain" description="EamA" evidence="2">
    <location>
        <begin position="10"/>
        <end position="141"/>
    </location>
</feature>
<dbReference type="RefSeq" id="WP_006566584.1">
    <property type="nucleotide sequence ID" value="NZ_BAABRZ010000002.1"/>
</dbReference>
<dbReference type="Pfam" id="PF00892">
    <property type="entry name" value="EamA"/>
    <property type="match status" value="2"/>
</dbReference>
<accession>A0A6N2VUU6</accession>
<dbReference type="EMBL" id="CACRSQ010000007">
    <property type="protein sequence ID" value="VYT33770.1"/>
    <property type="molecule type" value="Genomic_DNA"/>
</dbReference>
<proteinExistence type="inferred from homology"/>
<dbReference type="GO" id="GO:0016020">
    <property type="term" value="C:membrane"/>
    <property type="evidence" value="ECO:0007669"/>
    <property type="project" value="InterPro"/>
</dbReference>
<dbReference type="PANTHER" id="PTHR22911:SF76">
    <property type="entry name" value="EAMA DOMAIN-CONTAINING PROTEIN"/>
    <property type="match status" value="1"/>
</dbReference>
<evidence type="ECO:0000259" key="2">
    <source>
        <dbReference type="Pfam" id="PF00892"/>
    </source>
</evidence>
<evidence type="ECO:0000256" key="1">
    <source>
        <dbReference type="ARBA" id="ARBA00007362"/>
    </source>
</evidence>
<organism evidence="3">
    <name type="scientific">Anaerostipes caccae</name>
    <dbReference type="NCBI Taxonomy" id="105841"/>
    <lineage>
        <taxon>Bacteria</taxon>
        <taxon>Bacillati</taxon>
        <taxon>Bacillota</taxon>
        <taxon>Clostridia</taxon>
        <taxon>Lachnospirales</taxon>
        <taxon>Lachnospiraceae</taxon>
        <taxon>Anaerostipes</taxon>
    </lineage>
</organism>
<comment type="similarity">
    <text evidence="1">Belongs to the EamA transporter family.</text>
</comment>
<protein>
    <submittedName>
        <fullName evidence="3">EamA-like transporter family protein</fullName>
    </submittedName>
</protein>
<name>A0A6N2VUU6_9FIRM</name>
<evidence type="ECO:0000313" key="3">
    <source>
        <dbReference type="EMBL" id="VYT33770.1"/>
    </source>
</evidence>
<sequence length="301" mass="32260">MKLLEKHPMAMIVIGIIGISLSAIFVKYSAAPSSVTAAYRLLWTVLLMTPVVLGKKRYLAELRQTDRKTVCLCAVSGIFLALHFTFWFESLSHTTVASSTAIVCTEVIWVALGFTIFMKGHLSRTALISIVITLAGSILIAFSDSAGSHGSLYGDMLALAAAVFVAVYTLIGRIARTEMSTVSYTYIVYGFCSISLVFALLVQGNSLFGHGKSPAVVGLLLSIFSTLLGHSIFSWCLKFFSPAFVSASKLCEPVVASVFAVFLFQELPAVLQILGGLITIGGVLLYSRAESREAGQTSADT</sequence>
<gene>
    <name evidence="3" type="ORF">ACLFYP115_02799</name>
</gene>
<dbReference type="InterPro" id="IPR000620">
    <property type="entry name" value="EamA_dom"/>
</dbReference>
<feature type="domain" description="EamA" evidence="2">
    <location>
        <begin position="153"/>
        <end position="287"/>
    </location>
</feature>
<dbReference type="AlphaFoldDB" id="A0A6N2VUU6"/>
<dbReference type="PANTHER" id="PTHR22911">
    <property type="entry name" value="ACYL-MALONYL CONDENSING ENZYME-RELATED"/>
    <property type="match status" value="1"/>
</dbReference>
<dbReference type="GeneID" id="69469951"/>